<name>A0A7J6L9L9_PEROL</name>
<feature type="compositionally biased region" description="Polar residues" evidence="4">
    <location>
        <begin position="1295"/>
        <end position="1304"/>
    </location>
</feature>
<dbReference type="GO" id="GO:0005634">
    <property type="term" value="C:nucleus"/>
    <property type="evidence" value="ECO:0007669"/>
    <property type="project" value="TreeGrafter"/>
</dbReference>
<comment type="caution">
    <text evidence="5">The sequence shown here is derived from an EMBL/GenBank/DDBJ whole genome shotgun (WGS) entry which is preliminary data.</text>
</comment>
<evidence type="ECO:0000313" key="5">
    <source>
        <dbReference type="EMBL" id="KAF4655894.1"/>
    </source>
</evidence>
<evidence type="ECO:0000256" key="4">
    <source>
        <dbReference type="SAM" id="MobiDB-lite"/>
    </source>
</evidence>
<feature type="compositionally biased region" description="Low complexity" evidence="4">
    <location>
        <begin position="1"/>
        <end position="27"/>
    </location>
</feature>
<feature type="compositionally biased region" description="Basic and acidic residues" evidence="4">
    <location>
        <begin position="67"/>
        <end position="89"/>
    </location>
</feature>
<dbReference type="EMBL" id="JABAHT010000440">
    <property type="protein sequence ID" value="KAF4655894.1"/>
    <property type="molecule type" value="Genomic_DNA"/>
</dbReference>
<evidence type="ECO:0000313" key="6">
    <source>
        <dbReference type="Proteomes" id="UP000570595"/>
    </source>
</evidence>
<feature type="region of interest" description="Disordered" evidence="4">
    <location>
        <begin position="1281"/>
        <end position="1304"/>
    </location>
</feature>
<dbReference type="InterPro" id="IPR040155">
    <property type="entry name" value="CEBPZ/Mak21-like"/>
</dbReference>
<proteinExistence type="predicted"/>
<gene>
    <name evidence="5" type="ORF">FOZ61_007324</name>
</gene>
<dbReference type="OrthoDB" id="409374at2759"/>
<feature type="region of interest" description="Disordered" evidence="4">
    <location>
        <begin position="1196"/>
        <end position="1226"/>
    </location>
</feature>
<dbReference type="Pfam" id="PF13948">
    <property type="entry name" value="DUF4215"/>
    <property type="match status" value="1"/>
</dbReference>
<keyword evidence="1" id="KW-0732">Signal</keyword>
<sequence>MVVGGSKKSSSSAAAAKGKPKGAGPVKPKFKTAKMNAKGGKGRWNNPAMRAAKRRQQKQQLANLPPEEAKERRREEKAASRQPKPKHEDIKLEVHTETVEPADIKSLAGSKWFNIAVQKRPTKGEETNGNLEELHKEAEELYNSTVARFESLMRKDSEQAWLRKTVKVGTLSDRVTALVTMSQFCPVLALPQLKALLAMCSKKAAREVQVGVDAVKELLLTEFLPKDLWLCLQGWHFYHARLLQCEIQVDAEAVVRVIPSATTAEQHNCTVSADVAGLHPSECREGLFSTPIYLPVGDHVLALEMMLEGLYKVEVSIARCGDGVIEGYGEECDVGRSYSTVSRDSILAEKVSNNLPAFACLSAQCLAAPGYVCMGGGCSRGPTRALSVGCRGYHCARHTLAQNVDGGMVAISSGAEFANVTSVLRVATEGITHVLIVEQCNLEEVSLTREGQDAQLCFPQEQALVQWNYTGMFYLTPFSPAARLHLLIAPQICGDGIHVLGEECDGASLGCSSKDCTVLPYHACIGSSYGARRSRCIPINMDGSIYCKHRSCSSLSIEPGPLNGSVVVGRSGSVSAFEKAHIHVKLARGTRAVLGWLGLTTGIGWQCGPGRLDVFGEALGVGRRALGTLVKSRQTKASRETFSLGGPYNPGLTTNVSWSMMIIGLRCGDGVHLGWQEQCDDGNEDDDDGCDRACNLAPHRAFTDPHKTLSVEGLTITCSGWHCWRFAVLSEGPHRVVIKHQHLEMTSEEADIGLDVTNRAILRPVSPGRPLCTSNEVNLEWTRNSSELPGELCARDAAGDSDLVLNPGSHILRWRTKSAGFSGELGLAISPLVCGDGLRVGPEDCDDGNVRSKDGCSSTCEVEAGWICRGRARDRRDYCSRLMIPNVAILCTGAACDRLAVDDPWTEAGSSPRAGPDEGVWIEPGTKLLEPNHEVHVDISNIETLNFLPYAISCRCPGIGRRIGIGEVCSYELCPDQQLSRGQLVCGHGASLDGVVPGCVEKTELLTAKPVPAVLLTLEWIAASDRALSVVAEALDGRLQQLLRASWLRTMMIQPSSFELVYAGTFRSTKALLFSVAIVNANLSFTAFDDMSFLTGDLARGLGIEADQLVLRTVVEKTDTRWWSMPAADNRRGAGLYADDGDEKSALASAQFAVALSGFLVILACSVAAIRLRLSEDPAESDEDDEEGDEDIAVVVIEGPNEENKTVDGSDDSTQGGKECKAPLPSSTLEVGKAEELNGGVQVPMIVIQSSPTSEPARPPQESSDSCFLSVIQAGKVEQEQYDLPVLEEERKSPRASTGSAARR</sequence>
<evidence type="ECO:0000256" key="3">
    <source>
        <dbReference type="ARBA" id="ARBA00023157"/>
    </source>
</evidence>
<dbReference type="InterPro" id="IPR011936">
    <property type="entry name" value="Myxo_disulph_rpt"/>
</dbReference>
<accession>A0A7J6L9L9</accession>
<protein>
    <submittedName>
        <fullName evidence="5">Uncharacterized protein</fullName>
    </submittedName>
</protein>
<keyword evidence="2" id="KW-0677">Repeat</keyword>
<dbReference type="PANTHER" id="PTHR12048:SF0">
    <property type="entry name" value="CCAAT_ENHANCER-BINDING PROTEIN ZETA"/>
    <property type="match status" value="1"/>
</dbReference>
<keyword evidence="3" id="KW-1015">Disulfide bond</keyword>
<organism evidence="5 6">
    <name type="scientific">Perkinsus olseni</name>
    <name type="common">Perkinsus atlanticus</name>
    <dbReference type="NCBI Taxonomy" id="32597"/>
    <lineage>
        <taxon>Eukaryota</taxon>
        <taxon>Sar</taxon>
        <taxon>Alveolata</taxon>
        <taxon>Perkinsozoa</taxon>
        <taxon>Perkinsea</taxon>
        <taxon>Perkinsida</taxon>
        <taxon>Perkinsidae</taxon>
        <taxon>Perkinsus</taxon>
    </lineage>
</organism>
<evidence type="ECO:0000256" key="2">
    <source>
        <dbReference type="ARBA" id="ARBA00022737"/>
    </source>
</evidence>
<dbReference type="PANTHER" id="PTHR12048">
    <property type="entry name" value="CCAAT-BINDING FACTOR-RELATED"/>
    <property type="match status" value="1"/>
</dbReference>
<evidence type="ECO:0000256" key="1">
    <source>
        <dbReference type="ARBA" id="ARBA00022729"/>
    </source>
</evidence>
<feature type="region of interest" description="Disordered" evidence="4">
    <location>
        <begin position="1"/>
        <end position="89"/>
    </location>
</feature>
<reference evidence="5 6" key="1">
    <citation type="submission" date="2020-04" db="EMBL/GenBank/DDBJ databases">
        <title>Perkinsus olseni comparative genomics.</title>
        <authorList>
            <person name="Bogema D.R."/>
        </authorList>
    </citation>
    <scope>NUCLEOTIDE SEQUENCE [LARGE SCALE GENOMIC DNA]</scope>
    <source>
        <strain evidence="5">ATCC PRA-179</strain>
    </source>
</reference>
<dbReference type="Proteomes" id="UP000570595">
    <property type="component" value="Unassembled WGS sequence"/>
</dbReference>
<dbReference type="NCBIfam" id="TIGR02232">
    <property type="entry name" value="myxo_disulf_rpt"/>
    <property type="match status" value="2"/>
</dbReference>